<feature type="non-terminal residue" evidence="2">
    <location>
        <position position="1"/>
    </location>
</feature>
<evidence type="ECO:0000313" key="2">
    <source>
        <dbReference type="EMBL" id="JAT79125.1"/>
    </source>
</evidence>
<dbReference type="AlphaFoldDB" id="A0A1D2AJM2"/>
<accession>A0A1D2AJM2</accession>
<reference evidence="2" key="1">
    <citation type="submission" date="2016-07" db="EMBL/GenBank/DDBJ databases">
        <title>Salivary Glands transcriptome analysis on engorged females of Ornithodoros brasiliensis (Acari:Argasidae).</title>
        <authorList>
            <person name="Simons S.M."/>
            <person name="Carvalho E."/>
            <person name="Junqueira-de-Azevedo I."/>
            <person name="Ho P.L."/>
            <person name="Giovanni D."/>
            <person name="Mendonca R."/>
            <person name="Onofrio V."/>
            <person name="Landulfo G."/>
            <person name="Ramirez D."/>
            <person name="Barros-Battesti D."/>
        </authorList>
    </citation>
    <scope>NUCLEOTIDE SEQUENCE</scope>
    <source>
        <strain evidence="2">Female</strain>
        <tissue evidence="2">Salivary gland</tissue>
    </source>
</reference>
<name>A0A1D2AJM2_ORNBR</name>
<feature type="region of interest" description="Disordered" evidence="1">
    <location>
        <begin position="124"/>
        <end position="152"/>
    </location>
</feature>
<proteinExistence type="predicted"/>
<dbReference type="EMBL" id="GETE01000406">
    <property type="protein sequence ID" value="JAT79125.1"/>
    <property type="molecule type" value="Transcribed_RNA"/>
</dbReference>
<protein>
    <submittedName>
        <fullName evidence="2">Uncharacterized protein</fullName>
    </submittedName>
</protein>
<sequence length="152" mass="17259">YSQTHQVPRHLVRHHLPRIPRYNNSRGSDRSADGITQLADVMQNLTPSEYNLNPQPDVTNTGANANRNLTEHANRYNQAHMSSVRVTQHSATGFEYNTGTGKWKVSAKIQQLLNTLKRPKRRPLPEFYVDDEAELDTNATDPQRTSARGGRQ</sequence>
<organism evidence="2">
    <name type="scientific">Ornithodoros brasiliensis</name>
    <name type="common">Mouro tick</name>
    <dbReference type="NCBI Taxonomy" id="888526"/>
    <lineage>
        <taxon>Eukaryota</taxon>
        <taxon>Metazoa</taxon>
        <taxon>Ecdysozoa</taxon>
        <taxon>Arthropoda</taxon>
        <taxon>Chelicerata</taxon>
        <taxon>Arachnida</taxon>
        <taxon>Acari</taxon>
        <taxon>Parasitiformes</taxon>
        <taxon>Ixodida</taxon>
        <taxon>Ixodoidea</taxon>
        <taxon>Argasidae</taxon>
        <taxon>Ornithodorinae</taxon>
        <taxon>Ornithodoros</taxon>
    </lineage>
</organism>
<evidence type="ECO:0000256" key="1">
    <source>
        <dbReference type="SAM" id="MobiDB-lite"/>
    </source>
</evidence>
<feature type="compositionally biased region" description="Polar residues" evidence="1">
    <location>
        <begin position="137"/>
        <end position="146"/>
    </location>
</feature>